<dbReference type="AlphaFoldDB" id="A0A364JSU6"/>
<comment type="caution">
    <text evidence="2">The sequence shown here is derived from an EMBL/GenBank/DDBJ whole genome shotgun (WGS) entry which is preliminary data.</text>
</comment>
<evidence type="ECO:0000256" key="1">
    <source>
        <dbReference type="SAM" id="MobiDB-lite"/>
    </source>
</evidence>
<keyword evidence="3" id="KW-1185">Reference proteome</keyword>
<dbReference type="InterPro" id="IPR010064">
    <property type="entry name" value="HK97-gp10_tail"/>
</dbReference>
<dbReference type="EMBL" id="QLMK01000014">
    <property type="protein sequence ID" value="RAK26376.1"/>
    <property type="molecule type" value="Genomic_DNA"/>
</dbReference>
<dbReference type="OrthoDB" id="8480914at2"/>
<gene>
    <name evidence="2" type="ORF">C7374_11462</name>
</gene>
<evidence type="ECO:0000313" key="2">
    <source>
        <dbReference type="EMBL" id="RAK26376.1"/>
    </source>
</evidence>
<feature type="region of interest" description="Disordered" evidence="1">
    <location>
        <begin position="64"/>
        <end position="88"/>
    </location>
</feature>
<sequence>MKILNMERLKRKLARIPDAVKKRAQTDLMLAGREINMRQRAFAPIDDGTLRASIRTEPLQDGTIGVSIAAGGPTTTKPVRKSEKGNSPNYDYALAQEYGTKDMPPNAFFWPGYKLGKRKAMTRARAGIRRALREAVKNG</sequence>
<reference evidence="2 3" key="1">
    <citation type="submission" date="2018-06" db="EMBL/GenBank/DDBJ databases">
        <title>Genomic Encyclopedia of Type Strains, Phase IV (KMG-IV): sequencing the most valuable type-strain genomes for metagenomic binning, comparative biology and taxonomic classification.</title>
        <authorList>
            <person name="Goeker M."/>
        </authorList>
    </citation>
    <scope>NUCLEOTIDE SEQUENCE [LARGE SCALE GENOMIC DNA]</scope>
    <source>
        <strain evidence="2 3">DSM 26720</strain>
    </source>
</reference>
<dbReference type="Proteomes" id="UP000249453">
    <property type="component" value="Unassembled WGS sequence"/>
</dbReference>
<name>A0A364JSU6_9HYPH</name>
<proteinExistence type="predicted"/>
<dbReference type="NCBIfam" id="TIGR01725">
    <property type="entry name" value="phge_HK97_gp10"/>
    <property type="match status" value="1"/>
</dbReference>
<organism evidence="2 3">
    <name type="scientific">Falsochrobactrum ovis</name>
    <dbReference type="NCBI Taxonomy" id="1293442"/>
    <lineage>
        <taxon>Bacteria</taxon>
        <taxon>Pseudomonadati</taxon>
        <taxon>Pseudomonadota</taxon>
        <taxon>Alphaproteobacteria</taxon>
        <taxon>Hyphomicrobiales</taxon>
        <taxon>Brucellaceae</taxon>
        <taxon>Falsochrobactrum</taxon>
    </lineage>
</organism>
<accession>A0A364JSU6</accession>
<protein>
    <submittedName>
        <fullName evidence="2">HK97 gp10 family phage protein</fullName>
    </submittedName>
</protein>
<evidence type="ECO:0000313" key="3">
    <source>
        <dbReference type="Proteomes" id="UP000249453"/>
    </source>
</evidence>
<dbReference type="RefSeq" id="WP_146612740.1">
    <property type="nucleotide sequence ID" value="NZ_JBHEEY010000010.1"/>
</dbReference>